<evidence type="ECO:0000256" key="5">
    <source>
        <dbReference type="ARBA" id="ARBA00013211"/>
    </source>
</evidence>
<dbReference type="GO" id="GO:0016024">
    <property type="term" value="P:CDP-diacylglycerol biosynthetic process"/>
    <property type="evidence" value="ECO:0007669"/>
    <property type="project" value="UniProtKB-UniPathway"/>
</dbReference>
<reference evidence="12 13" key="1">
    <citation type="submission" date="2019-07" db="EMBL/GenBank/DDBJ databases">
        <title>Reinekea sp. strain SSH23 genome sequencing and assembly.</title>
        <authorList>
            <person name="Kim I."/>
        </authorList>
    </citation>
    <scope>NUCLEOTIDE SEQUENCE [LARGE SCALE GENOMIC DNA]</scope>
    <source>
        <strain evidence="12 13">SSH23</strain>
    </source>
</reference>
<dbReference type="UniPathway" id="UPA00557">
    <property type="reaction ID" value="UER00613"/>
</dbReference>
<dbReference type="EC" id="2.3.1.51" evidence="5 9"/>
<keyword evidence="7 9" id="KW-0808">Transferase</keyword>
<organism evidence="12 13">
    <name type="scientific">Reinekea thalattae</name>
    <dbReference type="NCBI Taxonomy" id="2593301"/>
    <lineage>
        <taxon>Bacteria</taxon>
        <taxon>Pseudomonadati</taxon>
        <taxon>Pseudomonadota</taxon>
        <taxon>Gammaproteobacteria</taxon>
        <taxon>Oceanospirillales</taxon>
        <taxon>Saccharospirillaceae</taxon>
        <taxon>Reinekea</taxon>
    </lineage>
</organism>
<evidence type="ECO:0000256" key="6">
    <source>
        <dbReference type="ARBA" id="ARBA00016139"/>
    </source>
</evidence>
<evidence type="ECO:0000256" key="4">
    <source>
        <dbReference type="ARBA" id="ARBA00008655"/>
    </source>
</evidence>
<comment type="pathway">
    <text evidence="3">Lipid metabolism.</text>
</comment>
<comment type="similarity">
    <text evidence="4 9">Belongs to the 1-acyl-sn-glycerol-3-phosphate acyltransferase family.</text>
</comment>
<comment type="domain">
    <text evidence="9">The HXXXXD motif is essential for acyltransferase activity and may constitute the binding site for the phosphate moiety of the glycerol-3-phosphate.</text>
</comment>
<dbReference type="InterPro" id="IPR002123">
    <property type="entry name" value="Plipid/glycerol_acylTrfase"/>
</dbReference>
<accession>A0A5C8ZC13</accession>
<dbReference type="AlphaFoldDB" id="A0A5C8ZC13"/>
<dbReference type="EMBL" id="VKAD01000001">
    <property type="protein sequence ID" value="TXR54829.1"/>
    <property type="molecule type" value="Genomic_DNA"/>
</dbReference>
<keyword evidence="10" id="KW-0812">Transmembrane</keyword>
<dbReference type="Proteomes" id="UP000321764">
    <property type="component" value="Unassembled WGS sequence"/>
</dbReference>
<evidence type="ECO:0000259" key="11">
    <source>
        <dbReference type="SMART" id="SM00563"/>
    </source>
</evidence>
<sequence>MYAQALMLMLFATLRTIIFYMLSVSFTMLWCAVFGVIGYLVPLPRRYYVVIGGWAKVIHALSRLFLGIQVRVHGRENIPKEPSIIVSNHQSAWETFFLQHLFQPQSQVAKSSLLKIPFFGWAYATCKPIAIDRSKRREAMQQIIEQGRERIAQGFSILIFPEGTRSLPNAPLPFKKGGAVLALATGTHIVPVTHNSGSFWHNDRFVKTPGTVDVFIHPVVKVEGQPAEQIMAEVEAIVLSKLK</sequence>
<dbReference type="CDD" id="cd07989">
    <property type="entry name" value="LPLAT_AGPAT-like"/>
    <property type="match status" value="1"/>
</dbReference>
<dbReference type="InterPro" id="IPR004552">
    <property type="entry name" value="AGP_acyltrans"/>
</dbReference>
<protein>
    <recommendedName>
        <fullName evidence="6 9">1-acyl-sn-glycerol-3-phosphate acyltransferase</fullName>
        <ecNumber evidence="5 9">2.3.1.51</ecNumber>
    </recommendedName>
</protein>
<dbReference type="GO" id="GO:0003841">
    <property type="term" value="F:1-acylglycerol-3-phosphate O-acyltransferase activity"/>
    <property type="evidence" value="ECO:0007669"/>
    <property type="project" value="UniProtKB-UniRule"/>
</dbReference>
<keyword evidence="9" id="KW-1208">Phospholipid metabolism</keyword>
<dbReference type="Pfam" id="PF01553">
    <property type="entry name" value="Acyltransferase"/>
    <property type="match status" value="1"/>
</dbReference>
<dbReference type="SUPFAM" id="SSF69593">
    <property type="entry name" value="Glycerol-3-phosphate (1)-acyltransferase"/>
    <property type="match status" value="1"/>
</dbReference>
<keyword evidence="9" id="KW-0594">Phospholipid biosynthesis</keyword>
<feature type="transmembrane region" description="Helical" evidence="10">
    <location>
        <begin position="17"/>
        <end position="41"/>
    </location>
</feature>
<feature type="domain" description="Phospholipid/glycerol acyltransferase" evidence="11">
    <location>
        <begin position="83"/>
        <end position="197"/>
    </location>
</feature>
<keyword evidence="10" id="KW-0472">Membrane</keyword>
<dbReference type="PANTHER" id="PTHR10434">
    <property type="entry name" value="1-ACYL-SN-GLYCEROL-3-PHOSPHATE ACYLTRANSFERASE"/>
    <property type="match status" value="1"/>
</dbReference>
<evidence type="ECO:0000313" key="13">
    <source>
        <dbReference type="Proteomes" id="UP000321764"/>
    </source>
</evidence>
<evidence type="ECO:0000256" key="9">
    <source>
        <dbReference type="RuleBase" id="RU361267"/>
    </source>
</evidence>
<keyword evidence="13" id="KW-1185">Reference proteome</keyword>
<keyword evidence="9" id="KW-0444">Lipid biosynthesis</keyword>
<evidence type="ECO:0000256" key="8">
    <source>
        <dbReference type="ARBA" id="ARBA00023315"/>
    </source>
</evidence>
<dbReference type="GO" id="GO:0006654">
    <property type="term" value="P:phosphatidic acid biosynthetic process"/>
    <property type="evidence" value="ECO:0007669"/>
    <property type="project" value="TreeGrafter"/>
</dbReference>
<evidence type="ECO:0000313" key="12">
    <source>
        <dbReference type="EMBL" id="TXR54829.1"/>
    </source>
</evidence>
<comment type="caution">
    <text evidence="12">The sequence shown here is derived from an EMBL/GenBank/DDBJ whole genome shotgun (WGS) entry which is preliminary data.</text>
</comment>
<dbReference type="NCBIfam" id="TIGR00530">
    <property type="entry name" value="AGP_acyltrn"/>
    <property type="match status" value="1"/>
</dbReference>
<dbReference type="GO" id="GO:0016020">
    <property type="term" value="C:membrane"/>
    <property type="evidence" value="ECO:0007669"/>
    <property type="project" value="InterPro"/>
</dbReference>
<proteinExistence type="inferred from homology"/>
<evidence type="ECO:0000256" key="1">
    <source>
        <dbReference type="ARBA" id="ARBA00001141"/>
    </source>
</evidence>
<dbReference type="PANTHER" id="PTHR10434:SF40">
    <property type="entry name" value="1-ACYL-SN-GLYCEROL-3-PHOSPHATE ACYLTRANSFERASE"/>
    <property type="match status" value="1"/>
</dbReference>
<dbReference type="OrthoDB" id="9812274at2"/>
<keyword evidence="9" id="KW-0443">Lipid metabolism</keyword>
<evidence type="ECO:0000256" key="3">
    <source>
        <dbReference type="ARBA" id="ARBA00005189"/>
    </source>
</evidence>
<dbReference type="SMART" id="SM00563">
    <property type="entry name" value="PlsC"/>
    <property type="match status" value="1"/>
</dbReference>
<evidence type="ECO:0000256" key="7">
    <source>
        <dbReference type="ARBA" id="ARBA00022679"/>
    </source>
</evidence>
<evidence type="ECO:0000256" key="10">
    <source>
        <dbReference type="SAM" id="Phobius"/>
    </source>
</evidence>
<evidence type="ECO:0000256" key="2">
    <source>
        <dbReference type="ARBA" id="ARBA00004728"/>
    </source>
</evidence>
<keyword evidence="8 9" id="KW-0012">Acyltransferase</keyword>
<comment type="catalytic activity">
    <reaction evidence="1 9">
        <text>a 1-acyl-sn-glycero-3-phosphate + an acyl-CoA = a 1,2-diacyl-sn-glycero-3-phosphate + CoA</text>
        <dbReference type="Rhea" id="RHEA:19709"/>
        <dbReference type="ChEBI" id="CHEBI:57287"/>
        <dbReference type="ChEBI" id="CHEBI:57970"/>
        <dbReference type="ChEBI" id="CHEBI:58342"/>
        <dbReference type="ChEBI" id="CHEBI:58608"/>
        <dbReference type="EC" id="2.3.1.51"/>
    </reaction>
</comment>
<keyword evidence="10" id="KW-1133">Transmembrane helix</keyword>
<comment type="pathway">
    <text evidence="2">Phospholipid metabolism; CDP-diacylglycerol biosynthesis; CDP-diacylglycerol from sn-glycerol 3-phosphate: step 2/3.</text>
</comment>
<name>A0A5C8ZC13_9GAMM</name>
<gene>
    <name evidence="12" type="ORF">FME95_09930</name>
</gene>